<gene>
    <name evidence="1" type="ORF">SRB5_45400</name>
</gene>
<reference evidence="1 2" key="1">
    <citation type="submission" date="2019-10" db="EMBL/GenBank/DDBJ databases">
        <title>Streptomyces smaragdinus sp. nov. and Streptomyces fabii sp. nov., isolated from the gut of fungus growing-termite Macrotermes natalensis.</title>
        <authorList>
            <person name="Schwitalla J."/>
            <person name="Benndorf R."/>
            <person name="Martin K."/>
            <person name="De Beer W."/>
            <person name="Kaster A.-K."/>
            <person name="Vollmers J."/>
            <person name="Poulsen M."/>
            <person name="Beemelmanns C."/>
        </authorList>
    </citation>
    <scope>NUCLEOTIDE SEQUENCE [LARGE SCALE GENOMIC DNA]</scope>
    <source>
        <strain evidence="1 2">RB5</strain>
    </source>
</reference>
<keyword evidence="2" id="KW-1185">Reference proteome</keyword>
<dbReference type="Proteomes" id="UP000466345">
    <property type="component" value="Unassembled WGS sequence"/>
</dbReference>
<protein>
    <submittedName>
        <fullName evidence="1">Uncharacterized protein</fullName>
    </submittedName>
</protein>
<dbReference type="EMBL" id="WEGJ01000020">
    <property type="protein sequence ID" value="MQY14374.1"/>
    <property type="molecule type" value="Genomic_DNA"/>
</dbReference>
<organism evidence="1 2">
    <name type="scientific">Streptomyces smaragdinus</name>
    <dbReference type="NCBI Taxonomy" id="2585196"/>
    <lineage>
        <taxon>Bacteria</taxon>
        <taxon>Bacillati</taxon>
        <taxon>Actinomycetota</taxon>
        <taxon>Actinomycetes</taxon>
        <taxon>Kitasatosporales</taxon>
        <taxon>Streptomycetaceae</taxon>
        <taxon>Streptomyces</taxon>
    </lineage>
</organism>
<dbReference type="RefSeq" id="WP_267132604.1">
    <property type="nucleotide sequence ID" value="NZ_WEGJ01000020.1"/>
</dbReference>
<name>A0A7K0CNN9_9ACTN</name>
<evidence type="ECO:0000313" key="1">
    <source>
        <dbReference type="EMBL" id="MQY14374.1"/>
    </source>
</evidence>
<evidence type="ECO:0000313" key="2">
    <source>
        <dbReference type="Proteomes" id="UP000466345"/>
    </source>
</evidence>
<dbReference type="AlphaFoldDB" id="A0A7K0CNN9"/>
<sequence length="41" mass="4708">MTWRIEYAAGVKQRIVDYRKTDPQGVDLIFDAINALRAEPS</sequence>
<proteinExistence type="predicted"/>
<comment type="caution">
    <text evidence="1">The sequence shown here is derived from an EMBL/GenBank/DDBJ whole genome shotgun (WGS) entry which is preliminary data.</text>
</comment>
<accession>A0A7K0CNN9</accession>